<reference evidence="1" key="1">
    <citation type="journal article" date="2023" name="Plant J.">
        <title>Genome sequences and population genomics provide insights into the demographic history, inbreeding, and mutation load of two 'living fossil' tree species of Dipteronia.</title>
        <authorList>
            <person name="Feng Y."/>
            <person name="Comes H.P."/>
            <person name="Chen J."/>
            <person name="Zhu S."/>
            <person name="Lu R."/>
            <person name="Zhang X."/>
            <person name="Li P."/>
            <person name="Qiu J."/>
            <person name="Olsen K.M."/>
            <person name="Qiu Y."/>
        </authorList>
    </citation>
    <scope>NUCLEOTIDE SEQUENCE</scope>
    <source>
        <strain evidence="1">NBL</strain>
    </source>
</reference>
<organism evidence="1 2">
    <name type="scientific">Dipteronia sinensis</name>
    <dbReference type="NCBI Taxonomy" id="43782"/>
    <lineage>
        <taxon>Eukaryota</taxon>
        <taxon>Viridiplantae</taxon>
        <taxon>Streptophyta</taxon>
        <taxon>Embryophyta</taxon>
        <taxon>Tracheophyta</taxon>
        <taxon>Spermatophyta</taxon>
        <taxon>Magnoliopsida</taxon>
        <taxon>eudicotyledons</taxon>
        <taxon>Gunneridae</taxon>
        <taxon>Pentapetalae</taxon>
        <taxon>rosids</taxon>
        <taxon>malvids</taxon>
        <taxon>Sapindales</taxon>
        <taxon>Sapindaceae</taxon>
        <taxon>Hippocastanoideae</taxon>
        <taxon>Acereae</taxon>
        <taxon>Dipteronia</taxon>
    </lineage>
</organism>
<dbReference type="AlphaFoldDB" id="A0AAE0ACW2"/>
<evidence type="ECO:0000313" key="2">
    <source>
        <dbReference type="Proteomes" id="UP001281410"/>
    </source>
</evidence>
<keyword evidence="2" id="KW-1185">Reference proteome</keyword>
<accession>A0AAE0ACW2</accession>
<comment type="caution">
    <text evidence="1">The sequence shown here is derived from an EMBL/GenBank/DDBJ whole genome shotgun (WGS) entry which is preliminary data.</text>
</comment>
<sequence>MASSGRNAGGSSPDVVHPVQLPFIPTASSSSSMRFNFKVSSNRVWVTLPQNGLGVRRNSKNHSVHESGMVQLAQIRFRV</sequence>
<proteinExistence type="predicted"/>
<evidence type="ECO:0000313" key="1">
    <source>
        <dbReference type="EMBL" id="KAK3211554.1"/>
    </source>
</evidence>
<name>A0AAE0ACW2_9ROSI</name>
<protein>
    <submittedName>
        <fullName evidence="1">Uncharacterized protein</fullName>
    </submittedName>
</protein>
<gene>
    <name evidence="1" type="ORF">Dsin_016260</name>
</gene>
<dbReference type="Proteomes" id="UP001281410">
    <property type="component" value="Unassembled WGS sequence"/>
</dbReference>
<dbReference type="EMBL" id="JANJYJ010000005">
    <property type="protein sequence ID" value="KAK3211554.1"/>
    <property type="molecule type" value="Genomic_DNA"/>
</dbReference>